<evidence type="ECO:0000313" key="3">
    <source>
        <dbReference type="RefSeq" id="XP_045545428.1"/>
    </source>
</evidence>
<proteinExistence type="predicted"/>
<dbReference type="InterPro" id="IPR032794">
    <property type="entry name" value="LINES_N"/>
</dbReference>
<dbReference type="Pfam" id="PF14694">
    <property type="entry name" value="LINES_N"/>
    <property type="match status" value="1"/>
</dbReference>
<dbReference type="PANTHER" id="PTHR16057">
    <property type="entry name" value="WINS1, 2 PROTEIN"/>
    <property type="match status" value="1"/>
</dbReference>
<evidence type="ECO:0000259" key="1">
    <source>
        <dbReference type="Pfam" id="PF14694"/>
    </source>
</evidence>
<dbReference type="Proteomes" id="UP001652741">
    <property type="component" value="Chromosome ssa11"/>
</dbReference>
<reference evidence="3" key="1">
    <citation type="submission" date="2025-08" db="UniProtKB">
        <authorList>
            <consortium name="RefSeq"/>
        </authorList>
    </citation>
    <scope>IDENTIFICATION</scope>
</reference>
<name>A0ABM3CFU8_SALSA</name>
<organism evidence="2 3">
    <name type="scientific">Salmo salar</name>
    <name type="common">Atlantic salmon</name>
    <dbReference type="NCBI Taxonomy" id="8030"/>
    <lineage>
        <taxon>Eukaryota</taxon>
        <taxon>Metazoa</taxon>
        <taxon>Chordata</taxon>
        <taxon>Craniata</taxon>
        <taxon>Vertebrata</taxon>
        <taxon>Euteleostomi</taxon>
        <taxon>Actinopterygii</taxon>
        <taxon>Neopterygii</taxon>
        <taxon>Teleostei</taxon>
        <taxon>Protacanthopterygii</taxon>
        <taxon>Salmoniformes</taxon>
        <taxon>Salmonidae</taxon>
        <taxon>Salmoninae</taxon>
        <taxon>Salmo</taxon>
    </lineage>
</organism>
<feature type="domain" description="Protein Lines N-terminal" evidence="1">
    <location>
        <begin position="72"/>
        <end position="183"/>
    </location>
</feature>
<protein>
    <submittedName>
        <fullName evidence="3">Protein Lines homolog 1 isoform X2</fullName>
    </submittedName>
</protein>
<dbReference type="PANTHER" id="PTHR16057:SF1">
    <property type="entry name" value="PROTEIN LINES HOMOLOG 1"/>
    <property type="match status" value="1"/>
</dbReference>
<dbReference type="GeneID" id="106562608"/>
<evidence type="ECO:0000313" key="2">
    <source>
        <dbReference type="Proteomes" id="UP001652741"/>
    </source>
</evidence>
<gene>
    <name evidence="3" type="primary">LOC106562608</name>
</gene>
<keyword evidence="2" id="KW-1185">Reference proteome</keyword>
<accession>A0ABM3CFU8</accession>
<dbReference type="RefSeq" id="XP_045545428.1">
    <property type="nucleotide sequence ID" value="XM_045689472.1"/>
</dbReference>
<sequence>MKPAFNSKVHLACCKDRLLSHLAAKSVSSYVIFELRCFNTVNQIWEWKCLQVLQNPCSGNALDACTWSLTTVLKAVLKETSQYKPGVCNTIGIHGYLSALLLFLSQHGVQLKQGSHSCCWVSLVFGEQDDDMMEAAKALLLLYLHHRVSSDLEPDAACVVGGNPHCHFLFLLCSISFDHSILLKRREVVHSVEFHND</sequence>
<dbReference type="InterPro" id="IPR024875">
    <property type="entry name" value="Protein_Lines"/>
</dbReference>